<name>R6TK21_9BACT</name>
<feature type="compositionally biased region" description="Pro residues" evidence="1">
    <location>
        <begin position="113"/>
        <end position="122"/>
    </location>
</feature>
<evidence type="ECO:0000256" key="1">
    <source>
        <dbReference type="SAM" id="MobiDB-lite"/>
    </source>
</evidence>
<feature type="region of interest" description="Disordered" evidence="1">
    <location>
        <begin position="105"/>
        <end position="126"/>
    </location>
</feature>
<evidence type="ECO:0000256" key="2">
    <source>
        <dbReference type="SAM" id="Phobius"/>
    </source>
</evidence>
<protein>
    <recommendedName>
        <fullName evidence="5">Gram-positive cocci surface proteins LPxTG domain-containing protein</fullName>
    </recommendedName>
</protein>
<evidence type="ECO:0000313" key="3">
    <source>
        <dbReference type="EMBL" id="CDC72595.1"/>
    </source>
</evidence>
<keyword evidence="2" id="KW-1133">Transmembrane helix</keyword>
<dbReference type="Proteomes" id="UP000017938">
    <property type="component" value="Unassembled WGS sequence"/>
</dbReference>
<gene>
    <name evidence="3" type="ORF">BN580_01040</name>
</gene>
<dbReference type="AlphaFoldDB" id="R6TK21"/>
<proteinExistence type="predicted"/>
<evidence type="ECO:0008006" key="5">
    <source>
        <dbReference type="Google" id="ProtNLM"/>
    </source>
</evidence>
<accession>R6TK21</accession>
<keyword evidence="2" id="KW-0812">Transmembrane</keyword>
<dbReference type="EMBL" id="CBFW010000115">
    <property type="protein sequence ID" value="CDC72595.1"/>
    <property type="molecule type" value="Genomic_DNA"/>
</dbReference>
<feature type="transmembrane region" description="Helical" evidence="2">
    <location>
        <begin position="130"/>
        <end position="151"/>
    </location>
</feature>
<sequence>MVIETSKAAHTPDRAEATETDAVKCSVCGYVITPALGHTHHDVDTTKFESDETNHWNTCSGCGEKQNVSAHEFEWKIDKDATVTEKGSKHEECKVCGYKKTAVEIPATGTPTDPTPENPDSPPTGDNSMMALWIALLFVSGFGVASTAVYGKKRKSVK</sequence>
<organism evidence="3 4">
    <name type="scientific">Candidatus Colimorpha enterica</name>
    <dbReference type="NCBI Taxonomy" id="3083063"/>
    <lineage>
        <taxon>Bacteria</taxon>
        <taxon>Pseudomonadati</taxon>
        <taxon>Bacteroidota</taxon>
        <taxon>Bacteroidia</taxon>
        <taxon>Bacteroidales</taxon>
        <taxon>Candidatus Colimorpha</taxon>
    </lineage>
</organism>
<comment type="caution">
    <text evidence="3">The sequence shown here is derived from an EMBL/GenBank/DDBJ whole genome shotgun (WGS) entry which is preliminary data.</text>
</comment>
<reference evidence="3" key="1">
    <citation type="submission" date="2012-11" db="EMBL/GenBank/DDBJ databases">
        <title>Dependencies among metagenomic species, viruses, plasmids and units of genetic variation.</title>
        <authorList>
            <person name="Nielsen H.B."/>
            <person name="Almeida M."/>
            <person name="Juncker A.S."/>
            <person name="Rasmussen S."/>
            <person name="Li J."/>
            <person name="Sunagawa S."/>
            <person name="Plichta D."/>
            <person name="Gautier L."/>
            <person name="Le Chatelier E."/>
            <person name="Peletier E."/>
            <person name="Bonde I."/>
            <person name="Nielsen T."/>
            <person name="Manichanh C."/>
            <person name="Arumugam M."/>
            <person name="Batto J."/>
            <person name="Santos M.B.Q.D."/>
            <person name="Blom N."/>
            <person name="Borruel N."/>
            <person name="Burgdorf K.S."/>
            <person name="Boumezbeur F."/>
            <person name="Casellas F."/>
            <person name="Dore J."/>
            <person name="Guarner F."/>
            <person name="Hansen T."/>
            <person name="Hildebrand F."/>
            <person name="Kaas R.S."/>
            <person name="Kennedy S."/>
            <person name="Kristiansen K."/>
            <person name="Kultima J.R."/>
            <person name="Leonard P."/>
            <person name="Levenez F."/>
            <person name="Lund O."/>
            <person name="Moumen B."/>
            <person name="Le Paslier D."/>
            <person name="Pons N."/>
            <person name="Pedersen O."/>
            <person name="Prifti E."/>
            <person name="Qin J."/>
            <person name="Raes J."/>
            <person name="Tap J."/>
            <person name="Tims S."/>
            <person name="Ussery D.W."/>
            <person name="Yamada T."/>
            <person name="MetaHit consortium"/>
            <person name="Renault P."/>
            <person name="Sicheritz-Ponten T."/>
            <person name="Bork P."/>
            <person name="Wang J."/>
            <person name="Brunak S."/>
            <person name="Ehrlich S.D."/>
        </authorList>
    </citation>
    <scope>NUCLEOTIDE SEQUENCE [LARGE SCALE GENOMIC DNA]</scope>
</reference>
<keyword evidence="2" id="KW-0472">Membrane</keyword>
<evidence type="ECO:0000313" key="4">
    <source>
        <dbReference type="Proteomes" id="UP000017938"/>
    </source>
</evidence>
<dbReference type="STRING" id="1263015.BN580_01040"/>